<feature type="compositionally biased region" description="Polar residues" evidence="1">
    <location>
        <begin position="38"/>
        <end position="49"/>
    </location>
</feature>
<reference evidence="2 3" key="1">
    <citation type="submission" date="2019-11" db="EMBL/GenBank/DDBJ databases">
        <authorList>
            <person name="He Y."/>
        </authorList>
    </citation>
    <scope>NUCLEOTIDE SEQUENCE [LARGE SCALE GENOMIC DNA]</scope>
    <source>
        <strain evidence="2 3">SCSIO 58843</strain>
    </source>
</reference>
<keyword evidence="3" id="KW-1185">Reference proteome</keyword>
<dbReference type="AlphaFoldDB" id="A0A5Q2RMN5"/>
<dbReference type="KEGG" id="atq:GH723_04620"/>
<dbReference type="EMBL" id="CP045851">
    <property type="protein sequence ID" value="QGG94445.1"/>
    <property type="molecule type" value="Genomic_DNA"/>
</dbReference>
<sequence>MTTLASRADALLAGAVYDLGSGRVRLIDTSAVHPNPSPAGSTPTGDPTP</sequence>
<evidence type="ECO:0000256" key="1">
    <source>
        <dbReference type="SAM" id="MobiDB-lite"/>
    </source>
</evidence>
<dbReference type="Proteomes" id="UP000334019">
    <property type="component" value="Chromosome"/>
</dbReference>
<feature type="region of interest" description="Disordered" evidence="1">
    <location>
        <begin position="29"/>
        <end position="49"/>
    </location>
</feature>
<name>A0A5Q2RMN5_9ACTN</name>
<dbReference type="RefSeq" id="WP_153758551.1">
    <property type="nucleotide sequence ID" value="NZ_CP045851.1"/>
</dbReference>
<proteinExistence type="predicted"/>
<protein>
    <submittedName>
        <fullName evidence="2">Uncharacterized protein</fullName>
    </submittedName>
</protein>
<accession>A0A5Q2RMN5</accession>
<evidence type="ECO:0000313" key="2">
    <source>
        <dbReference type="EMBL" id="QGG94445.1"/>
    </source>
</evidence>
<evidence type="ECO:0000313" key="3">
    <source>
        <dbReference type="Proteomes" id="UP000334019"/>
    </source>
</evidence>
<gene>
    <name evidence="2" type="ORF">GH723_04620</name>
</gene>
<organism evidence="2 3">
    <name type="scientific">Actinomarinicola tropica</name>
    <dbReference type="NCBI Taxonomy" id="2789776"/>
    <lineage>
        <taxon>Bacteria</taxon>
        <taxon>Bacillati</taxon>
        <taxon>Actinomycetota</taxon>
        <taxon>Acidimicrobiia</taxon>
        <taxon>Acidimicrobiales</taxon>
        <taxon>Iamiaceae</taxon>
        <taxon>Actinomarinicola</taxon>
    </lineage>
</organism>